<evidence type="ECO:0000313" key="1">
    <source>
        <dbReference type="EMBL" id="KAI4341500.1"/>
    </source>
</evidence>
<protein>
    <submittedName>
        <fullName evidence="1">Uncharacterized protein</fullName>
    </submittedName>
</protein>
<proteinExistence type="predicted"/>
<keyword evidence="2" id="KW-1185">Reference proteome</keyword>
<evidence type="ECO:0000313" key="2">
    <source>
        <dbReference type="Proteomes" id="UP001057402"/>
    </source>
</evidence>
<organism evidence="1 2">
    <name type="scientific">Melastoma candidum</name>
    <dbReference type="NCBI Taxonomy" id="119954"/>
    <lineage>
        <taxon>Eukaryota</taxon>
        <taxon>Viridiplantae</taxon>
        <taxon>Streptophyta</taxon>
        <taxon>Embryophyta</taxon>
        <taxon>Tracheophyta</taxon>
        <taxon>Spermatophyta</taxon>
        <taxon>Magnoliopsida</taxon>
        <taxon>eudicotyledons</taxon>
        <taxon>Gunneridae</taxon>
        <taxon>Pentapetalae</taxon>
        <taxon>rosids</taxon>
        <taxon>malvids</taxon>
        <taxon>Myrtales</taxon>
        <taxon>Melastomataceae</taxon>
        <taxon>Melastomatoideae</taxon>
        <taxon>Melastomateae</taxon>
        <taxon>Melastoma</taxon>
    </lineage>
</organism>
<dbReference type="EMBL" id="CM042886">
    <property type="protein sequence ID" value="KAI4341500.1"/>
    <property type="molecule type" value="Genomic_DNA"/>
</dbReference>
<comment type="caution">
    <text evidence="1">The sequence shown here is derived from an EMBL/GenBank/DDBJ whole genome shotgun (WGS) entry which is preliminary data.</text>
</comment>
<sequence length="445" mass="51550">MGKRRRSQDQEEDGDRREKRSRGHSRKNPLEDRTELAAVEAPDATPRARTVSTENRFLSLGCAVKSEAKSEECRRWTYSSRDFSSFKERIVFVSYNILGVKNAEKHQDLYCNVRPEFLKWRRRKRLIRREIKGYNASIICFQEVDCFDDLAILLRKYGFTGIYKARTGEANDGCAMFWKDEQFTIVHQENLEFKTFDLRDNVAQLCVLKMNQIDSETMPQSARTSKHYGTRYLLVGNIHVLFNPSRGDIKLGQIRLLLEKARKLSQKWGDIPAIFGGDLNSVPQSAIYQFLASSELDVRLHHRKDICKKIEDTSYSRVIRHYRTSTSGFHCAATPRRFYWSSEELRLATGHERISHIRHTWKLFSAYMGIPGSSRTRDDFGEPLVTSYHSKFMGTVDYIWHTEGLVPVRVLETLPVNILRRLGGLPSEKWGSDHLALVCELALVD</sequence>
<dbReference type="Proteomes" id="UP001057402">
    <property type="component" value="Chromosome 7"/>
</dbReference>
<accession>A0ACB9NXX1</accession>
<reference evidence="2" key="1">
    <citation type="journal article" date="2023" name="Front. Plant Sci.">
        <title>Chromosomal-level genome assembly of Melastoma candidum provides insights into trichome evolution.</title>
        <authorList>
            <person name="Zhong Y."/>
            <person name="Wu W."/>
            <person name="Sun C."/>
            <person name="Zou P."/>
            <person name="Liu Y."/>
            <person name="Dai S."/>
            <person name="Zhou R."/>
        </authorList>
    </citation>
    <scope>NUCLEOTIDE SEQUENCE [LARGE SCALE GENOMIC DNA]</scope>
</reference>
<gene>
    <name evidence="1" type="ORF">MLD38_026217</name>
</gene>
<name>A0ACB9NXX1_9MYRT</name>